<dbReference type="EMBL" id="FNCO01000028">
    <property type="protein sequence ID" value="SDJ39064.1"/>
    <property type="molecule type" value="Genomic_DNA"/>
</dbReference>
<dbReference type="InterPro" id="IPR002711">
    <property type="entry name" value="HNH"/>
</dbReference>
<evidence type="ECO:0000313" key="3">
    <source>
        <dbReference type="Proteomes" id="UP000182894"/>
    </source>
</evidence>
<accession>A0A1G8TCE0</accession>
<dbReference type="STRING" id="89065.SAMN05216605_12833"/>
<keyword evidence="2" id="KW-0540">Nuclease</keyword>
<name>A0A1G8TCE0_9PSED</name>
<dbReference type="CDD" id="cd00085">
    <property type="entry name" value="HNHc"/>
    <property type="match status" value="1"/>
</dbReference>
<reference evidence="3" key="1">
    <citation type="submission" date="2016-10" db="EMBL/GenBank/DDBJ databases">
        <authorList>
            <person name="Varghese N."/>
            <person name="Submissions S."/>
        </authorList>
    </citation>
    <scope>NUCLEOTIDE SEQUENCE [LARGE SCALE GENOMIC DNA]</scope>
    <source>
        <strain evidence="3">ATCC 700689</strain>
    </source>
</reference>
<dbReference type="GO" id="GO:0003676">
    <property type="term" value="F:nucleic acid binding"/>
    <property type="evidence" value="ECO:0007669"/>
    <property type="project" value="InterPro"/>
</dbReference>
<dbReference type="GO" id="GO:0008270">
    <property type="term" value="F:zinc ion binding"/>
    <property type="evidence" value="ECO:0007669"/>
    <property type="project" value="InterPro"/>
</dbReference>
<dbReference type="GO" id="GO:0004519">
    <property type="term" value="F:endonuclease activity"/>
    <property type="evidence" value="ECO:0007669"/>
    <property type="project" value="UniProtKB-KW"/>
</dbReference>
<keyword evidence="2" id="KW-0378">Hydrolase</keyword>
<evidence type="ECO:0000259" key="1">
    <source>
        <dbReference type="Pfam" id="PF01844"/>
    </source>
</evidence>
<gene>
    <name evidence="2" type="ORF">SAMN05216605_12833</name>
</gene>
<dbReference type="InterPro" id="IPR044925">
    <property type="entry name" value="His-Me_finger_sf"/>
</dbReference>
<proteinExistence type="predicted"/>
<sequence length="283" mass="31879">MQCSVENCEREASYKAAKLCKMHYFRVRRNGTVVKTPIGRALRYVTPNGYITLYKPGHPLANKTNCVFEHRFVMWPIVGPECRPCELCGLPQTWATCHVDHIDDDRQNNTASNLRILCRGCNVKRGFRPESHEFRSSVGLIEFEGRRDTATAWARDPRVNVSGKTILFRKAAGASDFEALFGDKVTHNGRKPIPPPRKTNHKYERSNAVAITIEGHTMTAAEWHREPGVTVSVRSIVNRIREGIDPIDAVFARPGKKPIADDDLKALTALYRAKTKELKGRAA</sequence>
<protein>
    <submittedName>
        <fullName evidence="2">HNH endonuclease</fullName>
    </submittedName>
</protein>
<dbReference type="RefSeq" id="WP_074759058.1">
    <property type="nucleotide sequence ID" value="NZ_FNCO01000028.1"/>
</dbReference>
<keyword evidence="3" id="KW-1185">Reference proteome</keyword>
<keyword evidence="2" id="KW-0255">Endonuclease</keyword>
<dbReference type="InterPro" id="IPR003615">
    <property type="entry name" value="HNH_nuc"/>
</dbReference>
<dbReference type="Proteomes" id="UP000182894">
    <property type="component" value="Unassembled WGS sequence"/>
</dbReference>
<dbReference type="Gene3D" id="3.90.75.20">
    <property type="match status" value="1"/>
</dbReference>
<dbReference type="Pfam" id="PF01844">
    <property type="entry name" value="HNH"/>
    <property type="match status" value="1"/>
</dbReference>
<dbReference type="OrthoDB" id="6604320at2"/>
<organism evidence="2 3">
    <name type="scientific">Pseudomonas abietaniphila</name>
    <dbReference type="NCBI Taxonomy" id="89065"/>
    <lineage>
        <taxon>Bacteria</taxon>
        <taxon>Pseudomonadati</taxon>
        <taxon>Pseudomonadota</taxon>
        <taxon>Gammaproteobacteria</taxon>
        <taxon>Pseudomonadales</taxon>
        <taxon>Pseudomonadaceae</taxon>
        <taxon>Pseudomonas</taxon>
    </lineage>
</organism>
<feature type="domain" description="HNH" evidence="1">
    <location>
        <begin position="85"/>
        <end position="126"/>
    </location>
</feature>
<evidence type="ECO:0000313" key="2">
    <source>
        <dbReference type="EMBL" id="SDJ39064.1"/>
    </source>
</evidence>
<dbReference type="SUPFAM" id="SSF54060">
    <property type="entry name" value="His-Me finger endonucleases"/>
    <property type="match status" value="1"/>
</dbReference>
<dbReference type="AlphaFoldDB" id="A0A1G8TCE0"/>